<dbReference type="OrthoDB" id="9805809at2"/>
<dbReference type="GO" id="GO:0003824">
    <property type="term" value="F:catalytic activity"/>
    <property type="evidence" value="ECO:0007669"/>
    <property type="project" value="InterPro"/>
</dbReference>
<keyword evidence="2" id="KW-0004">4Fe-4S</keyword>
<name>A0A1B1U423_9HELI</name>
<evidence type="ECO:0000313" key="9">
    <source>
        <dbReference type="Proteomes" id="UP000092884"/>
    </source>
</evidence>
<dbReference type="InterPro" id="IPR058240">
    <property type="entry name" value="rSAM_sf"/>
</dbReference>
<keyword evidence="3" id="KW-0949">S-adenosyl-L-methionine</keyword>
<evidence type="ECO:0000256" key="3">
    <source>
        <dbReference type="ARBA" id="ARBA00022691"/>
    </source>
</evidence>
<protein>
    <recommendedName>
        <fullName evidence="7">4Fe4S-binding SPASM domain-containing protein</fullName>
    </recommendedName>
</protein>
<dbReference type="Pfam" id="PF13186">
    <property type="entry name" value="SPASM"/>
    <property type="match status" value="1"/>
</dbReference>
<dbReference type="Proteomes" id="UP000092884">
    <property type="component" value="Chromosome"/>
</dbReference>
<dbReference type="GO" id="GO:0051539">
    <property type="term" value="F:4 iron, 4 sulfur cluster binding"/>
    <property type="evidence" value="ECO:0007669"/>
    <property type="project" value="UniProtKB-KW"/>
</dbReference>
<dbReference type="InterPro" id="IPR023885">
    <property type="entry name" value="4Fe4S-binding_SPASM_dom"/>
</dbReference>
<evidence type="ECO:0000256" key="1">
    <source>
        <dbReference type="ARBA" id="ARBA00001966"/>
    </source>
</evidence>
<dbReference type="InterPro" id="IPR007197">
    <property type="entry name" value="rSAM"/>
</dbReference>
<keyword evidence="4" id="KW-0479">Metal-binding</keyword>
<keyword evidence="9" id="KW-1185">Reference proteome</keyword>
<dbReference type="PANTHER" id="PTHR43787">
    <property type="entry name" value="FEMO COFACTOR BIOSYNTHESIS PROTEIN NIFB-RELATED"/>
    <property type="match status" value="1"/>
</dbReference>
<dbReference type="Gene3D" id="3.20.20.70">
    <property type="entry name" value="Aldolase class I"/>
    <property type="match status" value="1"/>
</dbReference>
<dbReference type="CDD" id="cd01335">
    <property type="entry name" value="Radical_SAM"/>
    <property type="match status" value="1"/>
</dbReference>
<dbReference type="InterPro" id="IPR013785">
    <property type="entry name" value="Aldolase_TIM"/>
</dbReference>
<keyword evidence="6" id="KW-0411">Iron-sulfur</keyword>
<comment type="cofactor">
    <cofactor evidence="1">
        <name>[4Fe-4S] cluster</name>
        <dbReference type="ChEBI" id="CHEBI:49883"/>
    </cofactor>
</comment>
<dbReference type="KEGG" id="het:BBW65_00825"/>
<organism evidence="8 9">
    <name type="scientific">Helicobacter enhydrae</name>
    <dbReference type="NCBI Taxonomy" id="222136"/>
    <lineage>
        <taxon>Bacteria</taxon>
        <taxon>Pseudomonadati</taxon>
        <taxon>Campylobacterota</taxon>
        <taxon>Epsilonproteobacteria</taxon>
        <taxon>Campylobacterales</taxon>
        <taxon>Helicobacteraceae</taxon>
        <taxon>Helicobacter</taxon>
    </lineage>
</organism>
<dbReference type="PANTHER" id="PTHR43787:SF10">
    <property type="entry name" value="COFACTOR MODIFYING PROTEIN"/>
    <property type="match status" value="1"/>
</dbReference>
<evidence type="ECO:0000259" key="7">
    <source>
        <dbReference type="Pfam" id="PF13186"/>
    </source>
</evidence>
<sequence length="281" mass="31779">MFKKVYIEISDICGLKCSFCPSQKGRRGEMGVELFARICEEIQGKTELIALHLLGDPLLCKDLPRYLDIAQRYALRVEIVTSGFYLKRWDFDLLLSPPIHQCNISLSAFGDVNNPKPKRYLQDVLDLALSHQAKRSETFLNLRMHQSRLDWELCQFFCSAFGVEASFDSMRIRLGYKLFIRLSKDFEWVRGDGSQESGLDWSGGVKKKCHALISQIAFLADGKVVPCCIDCDGGIVLGDIGTQTLEEIFQSPTFVAMKKGFLRGVAVHKQCQQCTYLATLN</sequence>
<evidence type="ECO:0000256" key="4">
    <source>
        <dbReference type="ARBA" id="ARBA00022723"/>
    </source>
</evidence>
<dbReference type="EMBL" id="CP016503">
    <property type="protein sequence ID" value="ANV97445.1"/>
    <property type="molecule type" value="Genomic_DNA"/>
</dbReference>
<dbReference type="SUPFAM" id="SSF102114">
    <property type="entry name" value="Radical SAM enzymes"/>
    <property type="match status" value="1"/>
</dbReference>
<dbReference type="STRING" id="222136.BBW65_00825"/>
<dbReference type="GO" id="GO:0046872">
    <property type="term" value="F:metal ion binding"/>
    <property type="evidence" value="ECO:0007669"/>
    <property type="project" value="UniProtKB-KW"/>
</dbReference>
<evidence type="ECO:0000256" key="6">
    <source>
        <dbReference type="ARBA" id="ARBA00023014"/>
    </source>
</evidence>
<dbReference type="AlphaFoldDB" id="A0A1B1U423"/>
<evidence type="ECO:0000313" key="8">
    <source>
        <dbReference type="EMBL" id="ANV97445.1"/>
    </source>
</evidence>
<gene>
    <name evidence="8" type="ORF">BBW65_00825</name>
</gene>
<proteinExistence type="predicted"/>
<dbReference type="SFLD" id="SFLDS00029">
    <property type="entry name" value="Radical_SAM"/>
    <property type="match status" value="1"/>
</dbReference>
<evidence type="ECO:0000256" key="5">
    <source>
        <dbReference type="ARBA" id="ARBA00023004"/>
    </source>
</evidence>
<keyword evidence="5" id="KW-0408">Iron</keyword>
<feature type="domain" description="4Fe4S-binding SPASM" evidence="7">
    <location>
        <begin position="209"/>
        <end position="275"/>
    </location>
</feature>
<accession>A0A1B1U423</accession>
<evidence type="ECO:0000256" key="2">
    <source>
        <dbReference type="ARBA" id="ARBA00022485"/>
    </source>
</evidence>
<reference evidence="9" key="1">
    <citation type="submission" date="2016-07" db="EMBL/GenBank/DDBJ databases">
        <authorList>
            <person name="Florea S."/>
            <person name="Webb J.S."/>
            <person name="Jaromczyk J."/>
            <person name="Schardl C.L."/>
        </authorList>
    </citation>
    <scope>NUCLEOTIDE SEQUENCE [LARGE SCALE GENOMIC DNA]</scope>
    <source>
        <strain evidence="9">MIT 01-6242</strain>
    </source>
</reference>